<name>A0ABX3A561_9GAMM</name>
<evidence type="ECO:0000313" key="1">
    <source>
        <dbReference type="EMBL" id="ODN43650.1"/>
    </source>
</evidence>
<gene>
    <name evidence="1" type="ORF">BGC07_12970</name>
</gene>
<evidence type="ECO:0000313" key="2">
    <source>
        <dbReference type="Proteomes" id="UP000094329"/>
    </source>
</evidence>
<dbReference type="RefSeq" id="WP_069313448.1">
    <property type="nucleotide sequence ID" value="NZ_MDTU01000001.1"/>
</dbReference>
<proteinExistence type="predicted"/>
<evidence type="ECO:0008006" key="3">
    <source>
        <dbReference type="Google" id="ProtNLM"/>
    </source>
</evidence>
<keyword evidence="2" id="KW-1185">Reference proteome</keyword>
<dbReference type="EMBL" id="MDTU01000001">
    <property type="protein sequence ID" value="ODN43650.1"/>
    <property type="molecule type" value="Genomic_DNA"/>
</dbReference>
<protein>
    <recommendedName>
        <fullName evidence="3">Transposase</fullName>
    </recommendedName>
</protein>
<dbReference type="Proteomes" id="UP000094329">
    <property type="component" value="Unassembled WGS sequence"/>
</dbReference>
<comment type="caution">
    <text evidence="1">The sequence shown here is derived from an EMBL/GenBank/DDBJ whole genome shotgun (WGS) entry which is preliminary data.</text>
</comment>
<accession>A0ABX3A561</accession>
<reference evidence="1 2" key="1">
    <citation type="submission" date="2016-08" db="EMBL/GenBank/DDBJ databases">
        <title>Draft genome sequence of Candidatus Piscirickettsia litoralis, from seawater.</title>
        <authorList>
            <person name="Wan X."/>
            <person name="Lee A.J."/>
            <person name="Hou S."/>
            <person name="Donachie S.P."/>
        </authorList>
    </citation>
    <scope>NUCLEOTIDE SEQUENCE [LARGE SCALE GENOMIC DNA]</scope>
    <source>
        <strain evidence="1 2">Y2</strain>
    </source>
</reference>
<sequence length="103" mass="12287">MAIPTELKYLVADKIDGIKEDIQNKLNNEKRRWKSTKDKRSMRIHLLERMKWEILKVKDFDSVQSLKDFLTQWSDKLHNSLGRGTTIRNFLTKIKVEIFLAQL</sequence>
<organism evidence="1 2">
    <name type="scientific">Piscirickettsia litoralis</name>
    <dbReference type="NCBI Taxonomy" id="1891921"/>
    <lineage>
        <taxon>Bacteria</taxon>
        <taxon>Pseudomonadati</taxon>
        <taxon>Pseudomonadota</taxon>
        <taxon>Gammaproteobacteria</taxon>
        <taxon>Thiotrichales</taxon>
        <taxon>Piscirickettsiaceae</taxon>
        <taxon>Piscirickettsia</taxon>
    </lineage>
</organism>